<sequence length="93" mass="11270">MQARPFSDEAIGAYRYRRIKGSALSRMISRYEILCRSWRGRRYEKTCRTRVTEVVSNWYHRNWKLIGAIEVKHAFMNKMSKLLIVKVEMRQKE</sequence>
<gene>
    <name evidence="1" type="ORF">PIB30_090902</name>
</gene>
<protein>
    <submittedName>
        <fullName evidence="1">Uncharacterized protein</fullName>
    </submittedName>
</protein>
<keyword evidence="2" id="KW-1185">Reference proteome</keyword>
<evidence type="ECO:0000313" key="1">
    <source>
        <dbReference type="EMBL" id="MED6115464.1"/>
    </source>
</evidence>
<proteinExistence type="predicted"/>
<accession>A0ABU6QTR9</accession>
<evidence type="ECO:0000313" key="2">
    <source>
        <dbReference type="Proteomes" id="UP001341840"/>
    </source>
</evidence>
<organism evidence="1 2">
    <name type="scientific">Stylosanthes scabra</name>
    <dbReference type="NCBI Taxonomy" id="79078"/>
    <lineage>
        <taxon>Eukaryota</taxon>
        <taxon>Viridiplantae</taxon>
        <taxon>Streptophyta</taxon>
        <taxon>Embryophyta</taxon>
        <taxon>Tracheophyta</taxon>
        <taxon>Spermatophyta</taxon>
        <taxon>Magnoliopsida</taxon>
        <taxon>eudicotyledons</taxon>
        <taxon>Gunneridae</taxon>
        <taxon>Pentapetalae</taxon>
        <taxon>rosids</taxon>
        <taxon>fabids</taxon>
        <taxon>Fabales</taxon>
        <taxon>Fabaceae</taxon>
        <taxon>Papilionoideae</taxon>
        <taxon>50 kb inversion clade</taxon>
        <taxon>dalbergioids sensu lato</taxon>
        <taxon>Dalbergieae</taxon>
        <taxon>Pterocarpus clade</taxon>
        <taxon>Stylosanthes</taxon>
    </lineage>
</organism>
<name>A0ABU6QTR9_9FABA</name>
<reference evidence="1 2" key="1">
    <citation type="journal article" date="2023" name="Plants (Basel)">
        <title>Bridging the Gap: Combining Genomics and Transcriptomics Approaches to Understand Stylosanthes scabra, an Orphan Legume from the Brazilian Caatinga.</title>
        <authorList>
            <person name="Ferreira-Neto J.R.C."/>
            <person name="da Silva M.D."/>
            <person name="Binneck E."/>
            <person name="de Melo N.F."/>
            <person name="da Silva R.H."/>
            <person name="de Melo A.L.T.M."/>
            <person name="Pandolfi V."/>
            <person name="Bustamante F.O."/>
            <person name="Brasileiro-Vidal A.C."/>
            <person name="Benko-Iseppon A.M."/>
        </authorList>
    </citation>
    <scope>NUCLEOTIDE SEQUENCE [LARGE SCALE GENOMIC DNA]</scope>
    <source>
        <tissue evidence="1">Leaves</tissue>
    </source>
</reference>
<dbReference type="Proteomes" id="UP001341840">
    <property type="component" value="Unassembled WGS sequence"/>
</dbReference>
<comment type="caution">
    <text evidence="1">The sequence shown here is derived from an EMBL/GenBank/DDBJ whole genome shotgun (WGS) entry which is preliminary data.</text>
</comment>
<dbReference type="EMBL" id="JASCZI010001783">
    <property type="protein sequence ID" value="MED6115464.1"/>
    <property type="molecule type" value="Genomic_DNA"/>
</dbReference>